<dbReference type="EMBL" id="JANPWB010000001">
    <property type="protein sequence ID" value="KAJ1213225.1"/>
    <property type="molecule type" value="Genomic_DNA"/>
</dbReference>
<comment type="caution">
    <text evidence="2">The sequence shown here is derived from an EMBL/GenBank/DDBJ whole genome shotgun (WGS) entry which is preliminary data.</text>
</comment>
<evidence type="ECO:0000313" key="2">
    <source>
        <dbReference type="EMBL" id="KAJ1213225.1"/>
    </source>
</evidence>
<gene>
    <name evidence="2" type="ORF">NDU88_000863</name>
</gene>
<name>A0AAV7WLW9_PLEWA</name>
<feature type="region of interest" description="Disordered" evidence="1">
    <location>
        <begin position="107"/>
        <end position="126"/>
    </location>
</feature>
<organism evidence="2 3">
    <name type="scientific">Pleurodeles waltl</name>
    <name type="common">Iberian ribbed newt</name>
    <dbReference type="NCBI Taxonomy" id="8319"/>
    <lineage>
        <taxon>Eukaryota</taxon>
        <taxon>Metazoa</taxon>
        <taxon>Chordata</taxon>
        <taxon>Craniata</taxon>
        <taxon>Vertebrata</taxon>
        <taxon>Euteleostomi</taxon>
        <taxon>Amphibia</taxon>
        <taxon>Batrachia</taxon>
        <taxon>Caudata</taxon>
        <taxon>Salamandroidea</taxon>
        <taxon>Salamandridae</taxon>
        <taxon>Pleurodelinae</taxon>
        <taxon>Pleurodeles</taxon>
    </lineage>
</organism>
<evidence type="ECO:0000256" key="1">
    <source>
        <dbReference type="SAM" id="MobiDB-lite"/>
    </source>
</evidence>
<sequence length="126" mass="13678">MYRLVFREEEVIGLVDVCWAPTAADVIDWGGGLDGEAGRAQDGGAIVRILERSAASSTHISDVRRVVRHPWGTCRSASARNGSQRLTWESGAWPRGWGVVAARPRRRPGPRYVLSSGGPWSLAPGE</sequence>
<accession>A0AAV7WLW9</accession>
<proteinExistence type="predicted"/>
<dbReference type="AlphaFoldDB" id="A0AAV7WLW9"/>
<reference evidence="2" key="1">
    <citation type="journal article" date="2022" name="bioRxiv">
        <title>Sequencing and chromosome-scale assembly of the giantPleurodeles waltlgenome.</title>
        <authorList>
            <person name="Brown T."/>
            <person name="Elewa A."/>
            <person name="Iarovenko S."/>
            <person name="Subramanian E."/>
            <person name="Araus A.J."/>
            <person name="Petzold A."/>
            <person name="Susuki M."/>
            <person name="Suzuki K.-i.T."/>
            <person name="Hayashi T."/>
            <person name="Toyoda A."/>
            <person name="Oliveira C."/>
            <person name="Osipova E."/>
            <person name="Leigh N.D."/>
            <person name="Simon A."/>
            <person name="Yun M.H."/>
        </authorList>
    </citation>
    <scope>NUCLEOTIDE SEQUENCE</scope>
    <source>
        <strain evidence="2">20211129_DDA</strain>
        <tissue evidence="2">Liver</tissue>
    </source>
</reference>
<protein>
    <submittedName>
        <fullName evidence="2">Uncharacterized protein</fullName>
    </submittedName>
</protein>
<dbReference type="Proteomes" id="UP001066276">
    <property type="component" value="Chromosome 1_1"/>
</dbReference>
<evidence type="ECO:0000313" key="3">
    <source>
        <dbReference type="Proteomes" id="UP001066276"/>
    </source>
</evidence>
<keyword evidence="3" id="KW-1185">Reference proteome</keyword>